<gene>
    <name evidence="9" type="ORF">VNO80_16063</name>
</gene>
<dbReference type="SMART" id="SM00774">
    <property type="entry name" value="WRKY"/>
    <property type="match status" value="1"/>
</dbReference>
<feature type="domain" description="WRKY" evidence="8">
    <location>
        <begin position="210"/>
        <end position="275"/>
    </location>
</feature>
<dbReference type="Gene3D" id="2.20.25.80">
    <property type="entry name" value="WRKY domain"/>
    <property type="match status" value="1"/>
</dbReference>
<keyword evidence="4" id="KW-0238">DNA-binding</keyword>
<dbReference type="Pfam" id="PF03106">
    <property type="entry name" value="WRKY"/>
    <property type="match status" value="1"/>
</dbReference>
<evidence type="ECO:0000256" key="4">
    <source>
        <dbReference type="ARBA" id="ARBA00023125"/>
    </source>
</evidence>
<dbReference type="GO" id="GO:0043565">
    <property type="term" value="F:sequence-specific DNA binding"/>
    <property type="evidence" value="ECO:0007669"/>
    <property type="project" value="InterPro"/>
</dbReference>
<comment type="subcellular location">
    <subcellularLocation>
        <location evidence="1">Nucleus</location>
    </subcellularLocation>
</comment>
<keyword evidence="10" id="KW-1185">Reference proteome</keyword>
<dbReference type="SUPFAM" id="SSF118290">
    <property type="entry name" value="WRKY DNA-binding domain"/>
    <property type="match status" value="1"/>
</dbReference>
<evidence type="ECO:0000313" key="10">
    <source>
        <dbReference type="Proteomes" id="UP001374584"/>
    </source>
</evidence>
<evidence type="ECO:0000256" key="1">
    <source>
        <dbReference type="ARBA" id="ARBA00004123"/>
    </source>
</evidence>
<keyword evidence="6" id="KW-0539">Nucleus</keyword>
<dbReference type="InterPro" id="IPR036576">
    <property type="entry name" value="WRKY_dom_sf"/>
</dbReference>
<organism evidence="9 10">
    <name type="scientific">Phaseolus coccineus</name>
    <name type="common">Scarlet runner bean</name>
    <name type="synonym">Phaseolus multiflorus</name>
    <dbReference type="NCBI Taxonomy" id="3886"/>
    <lineage>
        <taxon>Eukaryota</taxon>
        <taxon>Viridiplantae</taxon>
        <taxon>Streptophyta</taxon>
        <taxon>Embryophyta</taxon>
        <taxon>Tracheophyta</taxon>
        <taxon>Spermatophyta</taxon>
        <taxon>Magnoliopsida</taxon>
        <taxon>eudicotyledons</taxon>
        <taxon>Gunneridae</taxon>
        <taxon>Pentapetalae</taxon>
        <taxon>rosids</taxon>
        <taxon>fabids</taxon>
        <taxon>Fabales</taxon>
        <taxon>Fabaceae</taxon>
        <taxon>Papilionoideae</taxon>
        <taxon>50 kb inversion clade</taxon>
        <taxon>NPAAA clade</taxon>
        <taxon>indigoferoid/millettioid clade</taxon>
        <taxon>Phaseoleae</taxon>
        <taxon>Phaseolus</taxon>
    </lineage>
</organism>
<dbReference type="EMBL" id="JAYMYR010000006">
    <property type="protein sequence ID" value="KAK7356787.1"/>
    <property type="molecule type" value="Genomic_DNA"/>
</dbReference>
<dbReference type="PANTHER" id="PTHR31221">
    <property type="entry name" value="WRKY TRANSCRIPTION FACTOR PROTEIN 1-RELATED"/>
    <property type="match status" value="1"/>
</dbReference>
<evidence type="ECO:0000256" key="5">
    <source>
        <dbReference type="ARBA" id="ARBA00023163"/>
    </source>
</evidence>
<comment type="caution">
    <text evidence="9">The sequence shown here is derived from an EMBL/GenBank/DDBJ whole genome shotgun (WGS) entry which is preliminary data.</text>
</comment>
<feature type="compositionally biased region" description="Basic and acidic residues" evidence="7">
    <location>
        <begin position="186"/>
        <end position="195"/>
    </location>
</feature>
<sequence>MSTSIENKHHHINETTASNSAERVFDGVSAKESRGLDLDLNEPIINKSPQASLPFIDINLVPISQVSSDNCNGAMCQQPLAQELNLLHASPTKVIEQVHSSNSNDVKKLKFPFDLNAKFDEEDQISCSKEAHAKVGGCSEAIQPLPSSYLEVTPEHVLPTDNDNEDRSSVVGGGSHTSQNRKRKRSVEECEKGRGKAFRRDNVEVKIKRQNDNTIDDGYHWRKYGQKPIKGNLFPRAYYKCTTAGCSVKKHVERDSRNQKNLISTYEGRHNHEQPTFRNPSKQYEDDEEDEELAAVAAANTLLTFGSPRTVNFYNTPNLAEPQVHTLQLLPNDPNPEFFNRFMRPNHLGSFTYNMNIGSSSYTPGMHYSSFMNNAVTMPYPSYGLNLDHYAAPQPRLPIPPPFNNMPFSFGGFSQDWMNATYGSTSVFGFRETSASDRSWH</sequence>
<dbReference type="GO" id="GO:0005634">
    <property type="term" value="C:nucleus"/>
    <property type="evidence" value="ECO:0007669"/>
    <property type="project" value="UniProtKB-SubCell"/>
</dbReference>
<dbReference type="InterPro" id="IPR044810">
    <property type="entry name" value="WRKY_plant"/>
</dbReference>
<dbReference type="FunFam" id="2.20.25.80:FF:000006">
    <property type="entry name" value="WRKY transcription factor"/>
    <property type="match status" value="1"/>
</dbReference>
<reference evidence="9 10" key="1">
    <citation type="submission" date="2024-01" db="EMBL/GenBank/DDBJ databases">
        <title>The genomes of 5 underutilized Papilionoideae crops provide insights into root nodulation and disease resistanc.</title>
        <authorList>
            <person name="Jiang F."/>
        </authorList>
    </citation>
    <scope>NUCLEOTIDE SEQUENCE [LARGE SCALE GENOMIC DNA]</scope>
    <source>
        <strain evidence="9">JINMINGXINNONG_FW02</strain>
        <tissue evidence="9">Leaves</tissue>
    </source>
</reference>
<proteinExistence type="predicted"/>
<dbReference type="InterPro" id="IPR003657">
    <property type="entry name" value="WRKY_dom"/>
</dbReference>
<accession>A0AAN9MLS3</accession>
<keyword evidence="5" id="KW-0804">Transcription</keyword>
<dbReference type="PROSITE" id="PS50811">
    <property type="entry name" value="WRKY"/>
    <property type="match status" value="1"/>
</dbReference>
<dbReference type="Proteomes" id="UP001374584">
    <property type="component" value="Unassembled WGS sequence"/>
</dbReference>
<feature type="region of interest" description="Disordered" evidence="7">
    <location>
        <begin position="156"/>
        <end position="195"/>
    </location>
</feature>
<evidence type="ECO:0000259" key="8">
    <source>
        <dbReference type="PROSITE" id="PS50811"/>
    </source>
</evidence>
<keyword evidence="2" id="KW-0677">Repeat</keyword>
<evidence type="ECO:0000256" key="7">
    <source>
        <dbReference type="SAM" id="MobiDB-lite"/>
    </source>
</evidence>
<dbReference type="AlphaFoldDB" id="A0AAN9MLS3"/>
<evidence type="ECO:0000313" key="9">
    <source>
        <dbReference type="EMBL" id="KAK7356787.1"/>
    </source>
</evidence>
<name>A0AAN9MLS3_PHACN</name>
<feature type="region of interest" description="Disordered" evidence="7">
    <location>
        <begin position="1"/>
        <end position="24"/>
    </location>
</feature>
<evidence type="ECO:0000256" key="3">
    <source>
        <dbReference type="ARBA" id="ARBA00023015"/>
    </source>
</evidence>
<dbReference type="PANTHER" id="PTHR31221:SF318">
    <property type="entry name" value="WRKY TRANSCRIPTION FACTOR 2-RELATED"/>
    <property type="match status" value="1"/>
</dbReference>
<protein>
    <recommendedName>
        <fullName evidence="8">WRKY domain-containing protein</fullName>
    </recommendedName>
</protein>
<dbReference type="GO" id="GO:0003700">
    <property type="term" value="F:DNA-binding transcription factor activity"/>
    <property type="evidence" value="ECO:0007669"/>
    <property type="project" value="InterPro"/>
</dbReference>
<keyword evidence="3" id="KW-0805">Transcription regulation</keyword>
<evidence type="ECO:0000256" key="2">
    <source>
        <dbReference type="ARBA" id="ARBA00022737"/>
    </source>
</evidence>
<evidence type="ECO:0000256" key="6">
    <source>
        <dbReference type="ARBA" id="ARBA00023242"/>
    </source>
</evidence>